<protein>
    <recommendedName>
        <fullName evidence="1">DDE-1 domain-containing protein</fullName>
    </recommendedName>
</protein>
<accession>A0ABR2IJK4</accession>
<sequence>MMIQYLNWFSTNVSMYQPCALVLDQYPSHTTSLAKEVAQELRIELIYVPKNATGVYQPLDRRIFGIIKAKLRWRSKAKVYSGSERFQLI</sequence>
<dbReference type="InterPro" id="IPR004875">
    <property type="entry name" value="DDE_SF_endonuclease_dom"/>
</dbReference>
<reference evidence="2 3" key="1">
    <citation type="submission" date="2024-04" db="EMBL/GenBank/DDBJ databases">
        <title>Tritrichomonas musculus Genome.</title>
        <authorList>
            <person name="Alves-Ferreira E."/>
            <person name="Grigg M."/>
            <person name="Lorenzi H."/>
            <person name="Galac M."/>
        </authorList>
    </citation>
    <scope>NUCLEOTIDE SEQUENCE [LARGE SCALE GENOMIC DNA]</scope>
    <source>
        <strain evidence="2 3">EAF2021</strain>
    </source>
</reference>
<name>A0ABR2IJK4_9EUKA</name>
<evidence type="ECO:0000313" key="3">
    <source>
        <dbReference type="Proteomes" id="UP001470230"/>
    </source>
</evidence>
<keyword evidence="3" id="KW-1185">Reference proteome</keyword>
<feature type="domain" description="DDE-1" evidence="1">
    <location>
        <begin position="2"/>
        <end position="74"/>
    </location>
</feature>
<evidence type="ECO:0000259" key="1">
    <source>
        <dbReference type="Pfam" id="PF03184"/>
    </source>
</evidence>
<comment type="caution">
    <text evidence="2">The sequence shown here is derived from an EMBL/GenBank/DDBJ whole genome shotgun (WGS) entry which is preliminary data.</text>
</comment>
<dbReference type="Pfam" id="PF03184">
    <property type="entry name" value="DDE_1"/>
    <property type="match status" value="1"/>
</dbReference>
<gene>
    <name evidence="2" type="ORF">M9Y10_011543</name>
</gene>
<dbReference type="Proteomes" id="UP001470230">
    <property type="component" value="Unassembled WGS sequence"/>
</dbReference>
<evidence type="ECO:0000313" key="2">
    <source>
        <dbReference type="EMBL" id="KAK8863852.1"/>
    </source>
</evidence>
<dbReference type="EMBL" id="JAPFFF010000017">
    <property type="protein sequence ID" value="KAK8863852.1"/>
    <property type="molecule type" value="Genomic_DNA"/>
</dbReference>
<proteinExistence type="predicted"/>
<organism evidence="2 3">
    <name type="scientific">Tritrichomonas musculus</name>
    <dbReference type="NCBI Taxonomy" id="1915356"/>
    <lineage>
        <taxon>Eukaryota</taxon>
        <taxon>Metamonada</taxon>
        <taxon>Parabasalia</taxon>
        <taxon>Tritrichomonadida</taxon>
        <taxon>Tritrichomonadidae</taxon>
        <taxon>Tritrichomonas</taxon>
    </lineage>
</organism>